<keyword evidence="1" id="KW-1133">Transmembrane helix</keyword>
<organism evidence="2 3">
    <name type="scientific">Paenibacillus eucommiae</name>
    <dbReference type="NCBI Taxonomy" id="1355755"/>
    <lineage>
        <taxon>Bacteria</taxon>
        <taxon>Bacillati</taxon>
        <taxon>Bacillota</taxon>
        <taxon>Bacilli</taxon>
        <taxon>Bacillales</taxon>
        <taxon>Paenibacillaceae</taxon>
        <taxon>Paenibacillus</taxon>
    </lineage>
</organism>
<proteinExistence type="predicted"/>
<evidence type="ECO:0000313" key="3">
    <source>
        <dbReference type="Proteomes" id="UP001519287"/>
    </source>
</evidence>
<accession>A0ABS4IW41</accession>
<keyword evidence="1" id="KW-0472">Membrane</keyword>
<feature type="transmembrane region" description="Helical" evidence="1">
    <location>
        <begin position="12"/>
        <end position="30"/>
    </location>
</feature>
<sequence length="34" mass="3693">MKNVKAVATGMLYGLFGFAALPFLLIQSIIEMFG</sequence>
<name>A0ABS4IW41_9BACL</name>
<dbReference type="Proteomes" id="UP001519287">
    <property type="component" value="Unassembled WGS sequence"/>
</dbReference>
<evidence type="ECO:0000313" key="2">
    <source>
        <dbReference type="EMBL" id="MBP1991812.1"/>
    </source>
</evidence>
<protein>
    <submittedName>
        <fullName evidence="2">Glycerol-3-phosphate dehydrogenase</fullName>
    </submittedName>
</protein>
<comment type="caution">
    <text evidence="2">The sequence shown here is derived from an EMBL/GenBank/DDBJ whole genome shotgun (WGS) entry which is preliminary data.</text>
</comment>
<keyword evidence="3" id="KW-1185">Reference proteome</keyword>
<gene>
    <name evidence="2" type="ORF">J2Z66_003419</name>
</gene>
<keyword evidence="1" id="KW-0812">Transmembrane</keyword>
<reference evidence="2 3" key="1">
    <citation type="submission" date="2021-03" db="EMBL/GenBank/DDBJ databases">
        <title>Genomic Encyclopedia of Type Strains, Phase IV (KMG-IV): sequencing the most valuable type-strain genomes for metagenomic binning, comparative biology and taxonomic classification.</title>
        <authorList>
            <person name="Goeker M."/>
        </authorList>
    </citation>
    <scope>NUCLEOTIDE SEQUENCE [LARGE SCALE GENOMIC DNA]</scope>
    <source>
        <strain evidence="2 3">DSM 26048</strain>
    </source>
</reference>
<dbReference type="EMBL" id="JAGGLB010000010">
    <property type="protein sequence ID" value="MBP1991812.1"/>
    <property type="molecule type" value="Genomic_DNA"/>
</dbReference>
<evidence type="ECO:0000256" key="1">
    <source>
        <dbReference type="SAM" id="Phobius"/>
    </source>
</evidence>